<feature type="domain" description="BURP" evidence="2">
    <location>
        <begin position="451"/>
        <end position="665"/>
    </location>
</feature>
<dbReference type="AlphaFoldDB" id="A0A8T0R019"/>
<dbReference type="Pfam" id="PF03181">
    <property type="entry name" value="BURP"/>
    <property type="match status" value="1"/>
</dbReference>
<dbReference type="SMART" id="SM01045">
    <property type="entry name" value="BURP"/>
    <property type="match status" value="1"/>
</dbReference>
<name>A0A8T0R019_PANVG</name>
<proteinExistence type="predicted"/>
<dbReference type="PROSITE" id="PS51277">
    <property type="entry name" value="BURP"/>
    <property type="match status" value="1"/>
</dbReference>
<dbReference type="EMBL" id="CM029048">
    <property type="protein sequence ID" value="KAG2578902.1"/>
    <property type="molecule type" value="Genomic_DNA"/>
</dbReference>
<organism evidence="3 4">
    <name type="scientific">Panicum virgatum</name>
    <name type="common">Blackwell switchgrass</name>
    <dbReference type="NCBI Taxonomy" id="38727"/>
    <lineage>
        <taxon>Eukaryota</taxon>
        <taxon>Viridiplantae</taxon>
        <taxon>Streptophyta</taxon>
        <taxon>Embryophyta</taxon>
        <taxon>Tracheophyta</taxon>
        <taxon>Spermatophyta</taxon>
        <taxon>Magnoliopsida</taxon>
        <taxon>Liliopsida</taxon>
        <taxon>Poales</taxon>
        <taxon>Poaceae</taxon>
        <taxon>PACMAD clade</taxon>
        <taxon>Panicoideae</taxon>
        <taxon>Panicodae</taxon>
        <taxon>Paniceae</taxon>
        <taxon>Panicinae</taxon>
        <taxon>Panicum</taxon>
        <taxon>Panicum sect. Hiantes</taxon>
    </lineage>
</organism>
<sequence length="678" mass="75549">MKRQAMGALLQLLIIPFLLVAVDGADSLAKLSDEAIANPAEVKAYWGATLPNTPMPQAILDMLALQEDGKSEKEQGPKVDGDGSKLGKFFFYNHNQQVDGDSKMGRFPLYNQGAQVDGDGSKLGKFFFYNHDQQVDGDDSKMGRFLLYNQGAQVDGDGSKLGKFFFYNHDQQVDGDDSKMGRFLLYNQGAQVDGDGSKLGKFFFYNHDQQVDGDDSKMGRFLLYNQGAQVDGDGSKLGKFFFYNHDQQVDGDDSKMGRFPLYNQGAQGDKDGSKLGKFFFYNHDQQVDGDDSKMGKFPLYNQGAQVDGDRSKLGKFFFYNHDQQVDGDDSKMGRFLLYNQGAQVDGDGSKLGKFFFYNHDQQVDGDDSKMGRFPLYNQGAQVDEDGSKLEKFFFYNHDQQVDRDDSKMTHVHGHNGAHKIDGSQKEGVEHKHIHSHGHNHVRLPKAAEDLFFFENSLATGSTRSTLIPSTRINPPFLRHEALKHIPFSPRNITSIIDMFAPASLTMIDDISFALHQCENPEQATTGEKSGCAASIESYLEFIVSTLGTSQVRAFSADVPKEGIVSQRYTTASVRLLTHSQSVLVCHDMPYPYKVLYCHMSFPTRAYQVKLISEAHGSSMDALAVCHLNTSSWNPEHAFFKLMHVKPGQTTACHYLNRGSMVWVATAKLGDKQAAAATQ</sequence>
<evidence type="ECO:0000313" key="4">
    <source>
        <dbReference type="Proteomes" id="UP000823388"/>
    </source>
</evidence>
<feature type="signal peptide" evidence="1">
    <location>
        <begin position="1"/>
        <end position="24"/>
    </location>
</feature>
<feature type="chain" id="PRO_5035794335" description="BURP domain-containing protein" evidence="1">
    <location>
        <begin position="25"/>
        <end position="678"/>
    </location>
</feature>
<reference evidence="3" key="1">
    <citation type="submission" date="2020-05" db="EMBL/GenBank/DDBJ databases">
        <title>WGS assembly of Panicum virgatum.</title>
        <authorList>
            <person name="Lovell J.T."/>
            <person name="Jenkins J."/>
            <person name="Shu S."/>
            <person name="Juenger T.E."/>
            <person name="Schmutz J."/>
        </authorList>
    </citation>
    <scope>NUCLEOTIDE SEQUENCE</scope>
    <source>
        <strain evidence="3">AP13</strain>
    </source>
</reference>
<comment type="caution">
    <text evidence="3">The sequence shown here is derived from an EMBL/GenBank/DDBJ whole genome shotgun (WGS) entry which is preliminary data.</text>
</comment>
<evidence type="ECO:0000313" key="3">
    <source>
        <dbReference type="EMBL" id="KAG2578902.1"/>
    </source>
</evidence>
<evidence type="ECO:0000256" key="1">
    <source>
        <dbReference type="SAM" id="SignalP"/>
    </source>
</evidence>
<keyword evidence="1" id="KW-0732">Signal</keyword>
<accession>A0A8T0R019</accession>
<gene>
    <name evidence="3" type="ORF">PVAP13_6NG145100</name>
</gene>
<evidence type="ECO:0000259" key="2">
    <source>
        <dbReference type="PROSITE" id="PS51277"/>
    </source>
</evidence>
<keyword evidence="4" id="KW-1185">Reference proteome</keyword>
<dbReference type="PANTHER" id="PTHR31236:SF21">
    <property type="entry name" value="BURP DOMAIN-CONTAINING PROTEIN 11"/>
    <property type="match status" value="1"/>
</dbReference>
<dbReference type="PANTHER" id="PTHR31236">
    <property type="entry name" value="BURP DOMAIN PROTEIN USPL1-LIKE"/>
    <property type="match status" value="1"/>
</dbReference>
<protein>
    <recommendedName>
        <fullName evidence="2">BURP domain-containing protein</fullName>
    </recommendedName>
</protein>
<dbReference type="Proteomes" id="UP000823388">
    <property type="component" value="Chromosome 6N"/>
</dbReference>
<dbReference type="InterPro" id="IPR044816">
    <property type="entry name" value="BURP"/>
</dbReference>
<dbReference type="InterPro" id="IPR004873">
    <property type="entry name" value="BURP_dom"/>
</dbReference>